<dbReference type="EMBL" id="NBSH01000022">
    <property type="protein sequence ID" value="ORX33395.1"/>
    <property type="molecule type" value="Genomic_DNA"/>
</dbReference>
<dbReference type="AlphaFoldDB" id="A0A1Y1U8F0"/>
<dbReference type="Pfam" id="PF04082">
    <property type="entry name" value="Fungal_trans"/>
    <property type="match status" value="1"/>
</dbReference>
<dbReference type="CDD" id="cd12148">
    <property type="entry name" value="fungal_TF_MHR"/>
    <property type="match status" value="1"/>
</dbReference>
<evidence type="ECO:0000256" key="6">
    <source>
        <dbReference type="SAM" id="MobiDB-lite"/>
    </source>
</evidence>
<evidence type="ECO:0000313" key="8">
    <source>
        <dbReference type="EMBL" id="ORX33395.1"/>
    </source>
</evidence>
<evidence type="ECO:0000259" key="7">
    <source>
        <dbReference type="PROSITE" id="PS50048"/>
    </source>
</evidence>
<gene>
    <name evidence="8" type="ORF">BD324DRAFT_639956</name>
</gene>
<dbReference type="OrthoDB" id="5419315at2759"/>
<evidence type="ECO:0000256" key="2">
    <source>
        <dbReference type="ARBA" id="ARBA00022723"/>
    </source>
</evidence>
<accession>A0A1Y1U8F0</accession>
<dbReference type="InterPro" id="IPR036864">
    <property type="entry name" value="Zn2-C6_fun-type_DNA-bd_sf"/>
</dbReference>
<dbReference type="GO" id="GO:0003677">
    <property type="term" value="F:DNA binding"/>
    <property type="evidence" value="ECO:0007669"/>
    <property type="project" value="InterPro"/>
</dbReference>
<feature type="domain" description="Zn(2)-C6 fungal-type" evidence="7">
    <location>
        <begin position="47"/>
        <end position="80"/>
    </location>
</feature>
<reference evidence="8 9" key="1">
    <citation type="submission" date="2017-03" db="EMBL/GenBank/DDBJ databases">
        <title>Widespread Adenine N6-methylation of Active Genes in Fungi.</title>
        <authorList>
            <consortium name="DOE Joint Genome Institute"/>
            <person name="Mondo S.J."/>
            <person name="Dannebaum R.O."/>
            <person name="Kuo R.C."/>
            <person name="Louie K.B."/>
            <person name="Bewick A.J."/>
            <person name="Labutti K."/>
            <person name="Haridas S."/>
            <person name="Kuo A."/>
            <person name="Salamov A."/>
            <person name="Ahrendt S.R."/>
            <person name="Lau R."/>
            <person name="Bowen B.P."/>
            <person name="Lipzen A."/>
            <person name="Sullivan W."/>
            <person name="Andreopoulos W.B."/>
            <person name="Clum A."/>
            <person name="Lindquist E."/>
            <person name="Daum C."/>
            <person name="Northen T.R."/>
            <person name="Ramamoorthy G."/>
            <person name="Schmitz R.J."/>
            <person name="Gryganskyi A."/>
            <person name="Culley D."/>
            <person name="Magnuson J."/>
            <person name="James T.Y."/>
            <person name="O'Malley M.A."/>
            <person name="Stajich J.E."/>
            <person name="Spatafora J.W."/>
            <person name="Visel A."/>
            <person name="Grigoriev I.V."/>
        </authorList>
    </citation>
    <scope>NUCLEOTIDE SEQUENCE [LARGE SCALE GENOMIC DNA]</scope>
    <source>
        <strain evidence="8 9">NRRL Y-17943</strain>
    </source>
</reference>
<evidence type="ECO:0000313" key="9">
    <source>
        <dbReference type="Proteomes" id="UP000193218"/>
    </source>
</evidence>
<comment type="subcellular location">
    <subcellularLocation>
        <location evidence="1">Nucleus</location>
    </subcellularLocation>
</comment>
<keyword evidence="5" id="KW-0539">Nucleus</keyword>
<keyword evidence="9" id="KW-1185">Reference proteome</keyword>
<dbReference type="PANTHER" id="PTHR47338">
    <property type="entry name" value="ZN(II)2CYS6 TRANSCRIPTION FACTOR (EUROFUNG)-RELATED"/>
    <property type="match status" value="1"/>
</dbReference>
<dbReference type="GO" id="GO:0000981">
    <property type="term" value="F:DNA-binding transcription factor activity, RNA polymerase II-specific"/>
    <property type="evidence" value="ECO:0007669"/>
    <property type="project" value="InterPro"/>
</dbReference>
<dbReference type="Proteomes" id="UP000193218">
    <property type="component" value="Unassembled WGS sequence"/>
</dbReference>
<dbReference type="STRING" id="4999.A0A1Y1U8F0"/>
<dbReference type="InParanoid" id="A0A1Y1U8F0"/>
<dbReference type="GeneID" id="33559111"/>
<dbReference type="RefSeq" id="XP_021867731.1">
    <property type="nucleotide sequence ID" value="XM_022017302.1"/>
</dbReference>
<feature type="compositionally biased region" description="Low complexity" evidence="6">
    <location>
        <begin position="749"/>
        <end position="766"/>
    </location>
</feature>
<dbReference type="SMART" id="SM00066">
    <property type="entry name" value="GAL4"/>
    <property type="match status" value="2"/>
</dbReference>
<dbReference type="Pfam" id="PF00172">
    <property type="entry name" value="Zn_clus"/>
    <property type="match status" value="2"/>
</dbReference>
<dbReference type="GO" id="GO:0005634">
    <property type="term" value="C:nucleus"/>
    <property type="evidence" value="ECO:0007669"/>
    <property type="project" value="UniProtKB-SubCell"/>
</dbReference>
<dbReference type="CDD" id="cd00067">
    <property type="entry name" value="GAL4"/>
    <property type="match status" value="2"/>
</dbReference>
<evidence type="ECO:0000256" key="4">
    <source>
        <dbReference type="ARBA" id="ARBA00023163"/>
    </source>
</evidence>
<dbReference type="InterPro" id="IPR050815">
    <property type="entry name" value="TF_fung"/>
</dbReference>
<proteinExistence type="predicted"/>
<dbReference type="GO" id="GO:0006351">
    <property type="term" value="P:DNA-templated transcription"/>
    <property type="evidence" value="ECO:0007669"/>
    <property type="project" value="InterPro"/>
</dbReference>
<evidence type="ECO:0000256" key="3">
    <source>
        <dbReference type="ARBA" id="ARBA00023015"/>
    </source>
</evidence>
<keyword evidence="3" id="KW-0805">Transcription regulation</keyword>
<protein>
    <recommendedName>
        <fullName evidence="7">Zn(2)-C6 fungal-type domain-containing protein</fullName>
    </recommendedName>
</protein>
<dbReference type="Gene3D" id="4.10.240.10">
    <property type="entry name" value="Zn(2)-C6 fungal-type DNA-binding domain"/>
    <property type="match status" value="2"/>
</dbReference>
<evidence type="ECO:0000256" key="5">
    <source>
        <dbReference type="ARBA" id="ARBA00023242"/>
    </source>
</evidence>
<dbReference type="InterPro" id="IPR001138">
    <property type="entry name" value="Zn2Cys6_DnaBD"/>
</dbReference>
<dbReference type="PANTHER" id="PTHR47338:SF7">
    <property type="entry name" value="ZN(II)2CYS6 TRANSCRIPTION FACTOR (EUROFUNG)"/>
    <property type="match status" value="1"/>
</dbReference>
<name>A0A1Y1U8F0_9TREE</name>
<dbReference type="GO" id="GO:0008270">
    <property type="term" value="F:zinc ion binding"/>
    <property type="evidence" value="ECO:0007669"/>
    <property type="project" value="InterPro"/>
</dbReference>
<dbReference type="PROSITE" id="PS50048">
    <property type="entry name" value="ZN2_CY6_FUNGAL_2"/>
    <property type="match status" value="1"/>
</dbReference>
<evidence type="ECO:0000256" key="1">
    <source>
        <dbReference type="ARBA" id="ARBA00004123"/>
    </source>
</evidence>
<feature type="region of interest" description="Disordered" evidence="6">
    <location>
        <begin position="83"/>
        <end position="151"/>
    </location>
</feature>
<feature type="compositionally biased region" description="Polar residues" evidence="6">
    <location>
        <begin position="781"/>
        <end position="797"/>
    </location>
</feature>
<dbReference type="SUPFAM" id="SSF57701">
    <property type="entry name" value="Zn2/Cys6 DNA-binding domain"/>
    <property type="match status" value="2"/>
</dbReference>
<feature type="compositionally biased region" description="Polar residues" evidence="6">
    <location>
        <begin position="723"/>
        <end position="734"/>
    </location>
</feature>
<feature type="region of interest" description="Disordered" evidence="6">
    <location>
        <begin position="683"/>
        <end position="799"/>
    </location>
</feature>
<keyword evidence="2" id="KW-0479">Metal-binding</keyword>
<dbReference type="InterPro" id="IPR007219">
    <property type="entry name" value="XnlR_reg_dom"/>
</dbReference>
<keyword evidence="4" id="KW-0804">Transcription</keyword>
<organism evidence="8 9">
    <name type="scientific">Kockovaella imperatae</name>
    <dbReference type="NCBI Taxonomy" id="4999"/>
    <lineage>
        <taxon>Eukaryota</taxon>
        <taxon>Fungi</taxon>
        <taxon>Dikarya</taxon>
        <taxon>Basidiomycota</taxon>
        <taxon>Agaricomycotina</taxon>
        <taxon>Tremellomycetes</taxon>
        <taxon>Tremellales</taxon>
        <taxon>Cuniculitremaceae</taxon>
        <taxon>Kockovaella</taxon>
    </lineage>
</organism>
<comment type="caution">
    <text evidence="8">The sequence shown here is derived from an EMBL/GenBank/DDBJ whole genome shotgun (WGS) entry which is preliminary data.</text>
</comment>
<dbReference type="PROSITE" id="PS00463">
    <property type="entry name" value="ZN2_CY6_FUNGAL_1"/>
    <property type="match status" value="1"/>
</dbReference>
<sequence>MNKIKCDEVHPACGQCVKRGFDCVYDPGAAAKVDINSTLARRRSRAACTSCRTLKRRCSAAEGDDRICSRCKRLGLQCEWQPSKTRRPRTVKHDRDDSDSDESVDNGSTYDMGDVSLSPRSRPRDEAVSPKTGGRNEIISPNPRPRKLPSLHRSPFESLMANKAELHMLVRGYFGTVHQFGFLAFIHEPSFFRLLERGKAPMNLTKLMVALALRFAGDNTTATLRRADLIYEEVFPVLRDQLYEGFGAIELMCVLLAREYDHARGNFYASWMMWGNAVRIMQFLSLHTFDETYPQPHAIKLNPLLKPEALRRLAWSVFYLDTMADAGRHGIHTVTETGFHLQLPADEASFLRGVDVVTMPLEKHPSARSHSVHMPWESPVERGGSANGNITPASSTMSIGAPAMPQNAVPGSATSNFGIGANIIRTAAMRRRILHFNSLLKYSLATPQQMYSSLGMLERDLRAVINDLPPDLAYSEDALFVHAERRTMFILLHMMRHNCFLMLLWAKLNVASRSPDPPESTQSLMQERMKHAFGVAGIVSDAVRLGVNCDPFVAVQAYTSLEVLLFDPLRLLRFDPTIQPKHPRFARALLPLLELMRRLSPIDLMMRYLRVEACRRLARCGFGDILIHADWQACKLHPTTGQTDSEFDFRFFKWHRVEQARQSRHSLGTSQAAEALLDLGSLTANPSRTASPDPDGLETGNVFGPEDYALPPDFEDSLRKSLSHSGQVNSTSPHESLGSAGLASQPFYSPNRGPGMGPSGPSSNMPVLPQHPGVQAVPSLHPSNATTGVTHSGSSGLTPDVRRWVDLDYQPRPILPSTGLEQIPFGMSENLGLVSNGMIGTPGGDDLNRFLEQAGYAEQEADPFGWLGLVDGDNKGLV</sequence>